<evidence type="ECO:0000256" key="1">
    <source>
        <dbReference type="ARBA" id="ARBA00001947"/>
    </source>
</evidence>
<accession>A0A8J2KCS5</accession>
<keyword evidence="4" id="KW-0378">Hydrolase</keyword>
<dbReference type="PANTHER" id="PTHR10127">
    <property type="entry name" value="DISCOIDIN, CUB, EGF, LAMININ , AND ZINC METALLOPROTEASE DOMAIN CONTAINING"/>
    <property type="match status" value="1"/>
</dbReference>
<feature type="non-terminal residue" evidence="10">
    <location>
        <position position="131"/>
    </location>
</feature>
<dbReference type="GO" id="GO:0006508">
    <property type="term" value="P:proteolysis"/>
    <property type="evidence" value="ECO:0007669"/>
    <property type="project" value="UniProtKB-KW"/>
</dbReference>
<dbReference type="OrthoDB" id="291007at2759"/>
<feature type="domain" description="Peptidase M12A" evidence="9">
    <location>
        <begin position="55"/>
        <end position="131"/>
    </location>
</feature>
<sequence>MHLPALWLVLLLILSSNARIRIRRSSPEERAGLFEGDIVLPKEEAEFMEEGKASSGIIGSHYRWAHASIPYVISNHFDFAERIIIREAMLEIMRKTCIRFICPKGDANYIFIQDGEGCSSFVGRRGEKMGQ</sequence>
<keyword evidence="2" id="KW-0645">Protease</keyword>
<evidence type="ECO:0000256" key="8">
    <source>
        <dbReference type="SAM" id="SignalP"/>
    </source>
</evidence>
<evidence type="ECO:0000313" key="11">
    <source>
        <dbReference type="Proteomes" id="UP000708208"/>
    </source>
</evidence>
<evidence type="ECO:0000313" key="10">
    <source>
        <dbReference type="EMBL" id="CAG7815356.1"/>
    </source>
</evidence>
<dbReference type="GO" id="GO:0046872">
    <property type="term" value="F:metal ion binding"/>
    <property type="evidence" value="ECO:0007669"/>
    <property type="project" value="UniProtKB-KW"/>
</dbReference>
<feature type="signal peptide" evidence="8">
    <location>
        <begin position="1"/>
        <end position="18"/>
    </location>
</feature>
<dbReference type="GO" id="GO:0004222">
    <property type="term" value="F:metalloendopeptidase activity"/>
    <property type="evidence" value="ECO:0007669"/>
    <property type="project" value="InterPro"/>
</dbReference>
<dbReference type="AlphaFoldDB" id="A0A8J2KCS5"/>
<dbReference type="PANTHER" id="PTHR10127:SF780">
    <property type="entry name" value="METALLOENDOPEPTIDASE"/>
    <property type="match status" value="1"/>
</dbReference>
<protein>
    <recommendedName>
        <fullName evidence="9">Peptidase M12A domain-containing protein</fullName>
    </recommendedName>
</protein>
<dbReference type="PROSITE" id="PS51864">
    <property type="entry name" value="ASTACIN"/>
    <property type="match status" value="1"/>
</dbReference>
<comment type="caution">
    <text evidence="7">Lacks conserved residue(s) required for the propagation of feature annotation.</text>
</comment>
<evidence type="ECO:0000256" key="4">
    <source>
        <dbReference type="ARBA" id="ARBA00022801"/>
    </source>
</evidence>
<feature type="chain" id="PRO_5035228715" description="Peptidase M12A domain-containing protein" evidence="8">
    <location>
        <begin position="19"/>
        <end position="131"/>
    </location>
</feature>
<keyword evidence="6" id="KW-0482">Metalloprotease</keyword>
<evidence type="ECO:0000256" key="5">
    <source>
        <dbReference type="ARBA" id="ARBA00022833"/>
    </source>
</evidence>
<organism evidence="10 11">
    <name type="scientific">Allacma fusca</name>
    <dbReference type="NCBI Taxonomy" id="39272"/>
    <lineage>
        <taxon>Eukaryota</taxon>
        <taxon>Metazoa</taxon>
        <taxon>Ecdysozoa</taxon>
        <taxon>Arthropoda</taxon>
        <taxon>Hexapoda</taxon>
        <taxon>Collembola</taxon>
        <taxon>Symphypleona</taxon>
        <taxon>Sminthuridae</taxon>
        <taxon>Allacma</taxon>
    </lineage>
</organism>
<keyword evidence="8" id="KW-0732">Signal</keyword>
<evidence type="ECO:0000259" key="9">
    <source>
        <dbReference type="PROSITE" id="PS51864"/>
    </source>
</evidence>
<comment type="caution">
    <text evidence="10">The sequence shown here is derived from an EMBL/GenBank/DDBJ whole genome shotgun (WGS) entry which is preliminary data.</text>
</comment>
<gene>
    <name evidence="10" type="ORF">AFUS01_LOCUS26041</name>
</gene>
<keyword evidence="3" id="KW-0479">Metal-binding</keyword>
<evidence type="ECO:0000256" key="3">
    <source>
        <dbReference type="ARBA" id="ARBA00022723"/>
    </source>
</evidence>
<evidence type="ECO:0000256" key="6">
    <source>
        <dbReference type="ARBA" id="ARBA00023049"/>
    </source>
</evidence>
<dbReference type="InterPro" id="IPR001506">
    <property type="entry name" value="Peptidase_M12A"/>
</dbReference>
<proteinExistence type="predicted"/>
<keyword evidence="5" id="KW-0862">Zinc</keyword>
<name>A0A8J2KCS5_9HEXA</name>
<comment type="cofactor">
    <cofactor evidence="1">
        <name>Zn(2+)</name>
        <dbReference type="ChEBI" id="CHEBI:29105"/>
    </cofactor>
</comment>
<reference evidence="10" key="1">
    <citation type="submission" date="2021-06" db="EMBL/GenBank/DDBJ databases">
        <authorList>
            <person name="Hodson N. C."/>
            <person name="Mongue J. A."/>
            <person name="Jaron S. K."/>
        </authorList>
    </citation>
    <scope>NUCLEOTIDE SEQUENCE</scope>
</reference>
<evidence type="ECO:0000256" key="2">
    <source>
        <dbReference type="ARBA" id="ARBA00022670"/>
    </source>
</evidence>
<keyword evidence="11" id="KW-1185">Reference proteome</keyword>
<dbReference type="Pfam" id="PF01400">
    <property type="entry name" value="Astacin"/>
    <property type="match status" value="1"/>
</dbReference>
<evidence type="ECO:0000256" key="7">
    <source>
        <dbReference type="PROSITE-ProRule" id="PRU01211"/>
    </source>
</evidence>
<dbReference type="EMBL" id="CAJVCH010342432">
    <property type="protein sequence ID" value="CAG7815356.1"/>
    <property type="molecule type" value="Genomic_DNA"/>
</dbReference>
<dbReference type="Proteomes" id="UP000708208">
    <property type="component" value="Unassembled WGS sequence"/>
</dbReference>